<dbReference type="Gene3D" id="2.30.30.90">
    <property type="match status" value="1"/>
</dbReference>
<dbReference type="SUPFAM" id="SSF46785">
    <property type="entry name" value="Winged helix' DNA-binding domain"/>
    <property type="match status" value="1"/>
</dbReference>
<evidence type="ECO:0000256" key="5">
    <source>
        <dbReference type="ARBA" id="ARBA00023004"/>
    </source>
</evidence>
<keyword evidence="8" id="KW-0804">Transcription</keyword>
<gene>
    <name evidence="11" type="ORF">TD3509T_0219</name>
</gene>
<dbReference type="EMBL" id="OZ038524">
    <property type="protein sequence ID" value="CAL2075899.1"/>
    <property type="molecule type" value="Genomic_DNA"/>
</dbReference>
<evidence type="ECO:0000256" key="7">
    <source>
        <dbReference type="ARBA" id="ARBA00023125"/>
    </source>
</evidence>
<dbReference type="InterPro" id="IPR007167">
    <property type="entry name" value="Fe-transptr_FeoA-like"/>
</dbReference>
<proteinExistence type="inferred from homology"/>
<dbReference type="SMART" id="SM00529">
    <property type="entry name" value="HTH_DTXR"/>
    <property type="match status" value="1"/>
</dbReference>
<dbReference type="Gene3D" id="1.10.10.10">
    <property type="entry name" value="Winged helix-like DNA-binding domain superfamily/Winged helix DNA-binding domain"/>
    <property type="match status" value="1"/>
</dbReference>
<comment type="similarity">
    <text evidence="2">Belongs to the DtxR/MntR family.</text>
</comment>
<evidence type="ECO:0000256" key="4">
    <source>
        <dbReference type="ARBA" id="ARBA00022386"/>
    </source>
</evidence>
<evidence type="ECO:0000313" key="12">
    <source>
        <dbReference type="Proteomes" id="UP001497514"/>
    </source>
</evidence>
<evidence type="ECO:0000256" key="9">
    <source>
        <dbReference type="ARBA" id="ARBA00025185"/>
    </source>
</evidence>
<comment type="function">
    <text evidence="9">In the presence of manganese, represses expression of mntH and mntS. Up-regulates expression of mntP.</text>
</comment>
<dbReference type="SUPFAM" id="SSF47979">
    <property type="entry name" value="Iron-dependent repressor protein, dimerization domain"/>
    <property type="match status" value="1"/>
</dbReference>
<evidence type="ECO:0000256" key="1">
    <source>
        <dbReference type="ARBA" id="ARBA00004496"/>
    </source>
</evidence>
<evidence type="ECO:0000256" key="2">
    <source>
        <dbReference type="ARBA" id="ARBA00007871"/>
    </source>
</evidence>
<dbReference type="SMART" id="SM00899">
    <property type="entry name" value="FeoA"/>
    <property type="match status" value="1"/>
</dbReference>
<organism evidence="11 12">
    <name type="scientific">Tenacibaculum dicentrarchi</name>
    <dbReference type="NCBI Taxonomy" id="669041"/>
    <lineage>
        <taxon>Bacteria</taxon>
        <taxon>Pseudomonadati</taxon>
        <taxon>Bacteroidota</taxon>
        <taxon>Flavobacteriia</taxon>
        <taxon>Flavobacteriales</taxon>
        <taxon>Flavobacteriaceae</taxon>
        <taxon>Tenacibaculum</taxon>
    </lineage>
</organism>
<keyword evidence="7" id="KW-0238">DNA-binding</keyword>
<dbReference type="GeneID" id="65211002"/>
<evidence type="ECO:0000256" key="3">
    <source>
        <dbReference type="ARBA" id="ARBA00011738"/>
    </source>
</evidence>
<dbReference type="Pfam" id="PF04023">
    <property type="entry name" value="FeoA"/>
    <property type="match status" value="1"/>
</dbReference>
<evidence type="ECO:0000259" key="10">
    <source>
        <dbReference type="PROSITE" id="PS50944"/>
    </source>
</evidence>
<evidence type="ECO:0000313" key="11">
    <source>
        <dbReference type="EMBL" id="CAL2075899.1"/>
    </source>
</evidence>
<evidence type="ECO:0000256" key="6">
    <source>
        <dbReference type="ARBA" id="ARBA00023015"/>
    </source>
</evidence>
<dbReference type="Gene3D" id="1.10.60.10">
    <property type="entry name" value="Iron dependent repressor, metal binding and dimerisation domain"/>
    <property type="match status" value="1"/>
</dbReference>
<dbReference type="InterPro" id="IPR036390">
    <property type="entry name" value="WH_DNA-bd_sf"/>
</dbReference>
<keyword evidence="5" id="KW-0408">Iron</keyword>
<reference evidence="11 12" key="1">
    <citation type="submission" date="2024-05" db="EMBL/GenBank/DDBJ databases">
        <authorList>
            <person name="Duchaud E."/>
        </authorList>
    </citation>
    <scope>NUCLEOTIDE SEQUENCE [LARGE SCALE GENOMIC DNA]</scope>
    <source>
        <strain evidence="11">Ena-SAMPLE-TAB-13-05-2024-13:56:06:370-140309</strain>
    </source>
</reference>
<protein>
    <recommendedName>
        <fullName evidence="4">Transcriptional regulator MntR</fullName>
    </recommendedName>
</protein>
<keyword evidence="12" id="KW-1185">Reference proteome</keyword>
<dbReference type="InterPro" id="IPR001367">
    <property type="entry name" value="Fe_dep_repressor"/>
</dbReference>
<feature type="domain" description="HTH dtxR-type" evidence="10">
    <location>
        <begin position="1"/>
        <end position="64"/>
    </location>
</feature>
<dbReference type="Pfam" id="PF01325">
    <property type="entry name" value="Fe_dep_repress"/>
    <property type="match status" value="1"/>
</dbReference>
<dbReference type="PANTHER" id="PTHR33238">
    <property type="entry name" value="IRON (METAL) DEPENDENT REPRESSOR, DTXR FAMILY"/>
    <property type="match status" value="1"/>
</dbReference>
<accession>A0ABP1EF93</accession>
<dbReference type="InterPro" id="IPR050536">
    <property type="entry name" value="DtxR_MntR_Metal-Reg"/>
</dbReference>
<comment type="subunit">
    <text evidence="3">Homodimer.</text>
</comment>
<dbReference type="InterPro" id="IPR038157">
    <property type="entry name" value="FeoA_core_dom"/>
</dbReference>
<dbReference type="InterPro" id="IPR008988">
    <property type="entry name" value="Transcriptional_repressor_C"/>
</dbReference>
<evidence type="ECO:0000256" key="8">
    <source>
        <dbReference type="ARBA" id="ARBA00023163"/>
    </source>
</evidence>
<dbReference type="RefSeq" id="WP_101902151.1">
    <property type="nucleotide sequence ID" value="NZ_JBFKZU010000011.1"/>
</dbReference>
<dbReference type="PROSITE" id="PS50944">
    <property type="entry name" value="HTH_DTXR"/>
    <property type="match status" value="1"/>
</dbReference>
<sequence>MFSQSEENYIKTIYHLALVSDKGITTNSIAKMLVTKASSVTDMIKKLSDKEVVIYKKYQGVTLTDLGKKTATNIIRKHRLWEVFLVEKLNFSWDEVHEVAEQLEHIQSPKLIDELDVFLGQPKTDPHGDPIPDKEGNLPQIQKSLLATLHKNEQGVCVGVNDTSSEFLRFLDKQEIALGQHIEVLDKEPFDDSFLVMINDKKMTISNKVANNIYIQKIK</sequence>
<dbReference type="Pfam" id="PF02742">
    <property type="entry name" value="Fe_dep_repr_C"/>
    <property type="match status" value="1"/>
</dbReference>
<dbReference type="InterPro" id="IPR036421">
    <property type="entry name" value="Fe_dep_repressor_sf"/>
</dbReference>
<dbReference type="Proteomes" id="UP001497514">
    <property type="component" value="Chromosome"/>
</dbReference>
<dbReference type="InterPro" id="IPR022689">
    <property type="entry name" value="Iron_dep_repressor"/>
</dbReference>
<dbReference type="PANTHER" id="PTHR33238:SF7">
    <property type="entry name" value="IRON-DEPENDENT TRANSCRIPTIONAL REGULATOR"/>
    <property type="match status" value="1"/>
</dbReference>
<comment type="subcellular location">
    <subcellularLocation>
        <location evidence="1">Cytoplasm</location>
    </subcellularLocation>
</comment>
<dbReference type="InterPro" id="IPR036388">
    <property type="entry name" value="WH-like_DNA-bd_sf"/>
</dbReference>
<dbReference type="SUPFAM" id="SSF50037">
    <property type="entry name" value="C-terminal domain of transcriptional repressors"/>
    <property type="match status" value="1"/>
</dbReference>
<name>A0ABP1EF93_9FLAO</name>
<keyword evidence="6" id="KW-0805">Transcription regulation</keyword>
<dbReference type="InterPro" id="IPR022687">
    <property type="entry name" value="HTH_DTXR"/>
</dbReference>